<dbReference type="Proteomes" id="UP001604277">
    <property type="component" value="Unassembled WGS sequence"/>
</dbReference>
<comment type="caution">
    <text evidence="1">The sequence shown here is derived from an EMBL/GenBank/DDBJ whole genome shotgun (WGS) entry which is preliminary data.</text>
</comment>
<evidence type="ECO:0000313" key="2">
    <source>
        <dbReference type="Proteomes" id="UP001604277"/>
    </source>
</evidence>
<dbReference type="AlphaFoldDB" id="A0ABD1T4V8"/>
<reference evidence="2" key="1">
    <citation type="submission" date="2024-07" db="EMBL/GenBank/DDBJ databases">
        <title>Two chromosome-level genome assemblies of Korean endemic species Abeliophyllum distichum and Forsythia ovata (Oleaceae).</title>
        <authorList>
            <person name="Jang H."/>
        </authorList>
    </citation>
    <scope>NUCLEOTIDE SEQUENCE [LARGE SCALE GENOMIC DNA]</scope>
</reference>
<proteinExistence type="predicted"/>
<protein>
    <submittedName>
        <fullName evidence="1">Uncharacterized protein</fullName>
    </submittedName>
</protein>
<sequence>MECHSPPHFNLLPSTTKQHQCIVLRCQQAVGRAVKLGDDRLGERVERKFRLNGKIEDKATIDPCATATRYGVLCDPLFANVESFDLTGRALAGAMPHSIGNLTNL</sequence>
<name>A0ABD1T4V8_9LAMI</name>
<dbReference type="EMBL" id="JBFOLJ010000009">
    <property type="protein sequence ID" value="KAL2507766.1"/>
    <property type="molecule type" value="Genomic_DNA"/>
</dbReference>
<accession>A0ABD1T4V8</accession>
<keyword evidence="2" id="KW-1185">Reference proteome</keyword>
<organism evidence="1 2">
    <name type="scientific">Forsythia ovata</name>
    <dbReference type="NCBI Taxonomy" id="205694"/>
    <lineage>
        <taxon>Eukaryota</taxon>
        <taxon>Viridiplantae</taxon>
        <taxon>Streptophyta</taxon>
        <taxon>Embryophyta</taxon>
        <taxon>Tracheophyta</taxon>
        <taxon>Spermatophyta</taxon>
        <taxon>Magnoliopsida</taxon>
        <taxon>eudicotyledons</taxon>
        <taxon>Gunneridae</taxon>
        <taxon>Pentapetalae</taxon>
        <taxon>asterids</taxon>
        <taxon>lamiids</taxon>
        <taxon>Lamiales</taxon>
        <taxon>Oleaceae</taxon>
        <taxon>Forsythieae</taxon>
        <taxon>Forsythia</taxon>
    </lineage>
</organism>
<evidence type="ECO:0000313" key="1">
    <source>
        <dbReference type="EMBL" id="KAL2507766.1"/>
    </source>
</evidence>
<gene>
    <name evidence="1" type="ORF">Fot_31413</name>
</gene>